<protein>
    <submittedName>
        <fullName evidence="1">Uncharacterized protein</fullName>
    </submittedName>
</protein>
<dbReference type="AlphaFoldDB" id="A0A3S0VGH9"/>
<proteinExistence type="predicted"/>
<comment type="caution">
    <text evidence="1">The sequence shown here is derived from an EMBL/GenBank/DDBJ whole genome shotgun (WGS) entry which is preliminary data.</text>
</comment>
<name>A0A3S0VGH9_9PROT</name>
<evidence type="ECO:0000313" key="2">
    <source>
        <dbReference type="Proteomes" id="UP000280346"/>
    </source>
</evidence>
<dbReference type="EMBL" id="RZIJ01000017">
    <property type="protein sequence ID" value="RUQ67571.1"/>
    <property type="molecule type" value="Genomic_DNA"/>
</dbReference>
<evidence type="ECO:0000313" key="1">
    <source>
        <dbReference type="EMBL" id="RUQ67571.1"/>
    </source>
</evidence>
<gene>
    <name evidence="1" type="ORF">EJ913_20330</name>
</gene>
<accession>A0A3S0VGH9</accession>
<dbReference type="RefSeq" id="WP_127001275.1">
    <property type="nucleotide sequence ID" value="NZ_JBNPXW010000015.1"/>
</dbReference>
<keyword evidence="2" id="KW-1185">Reference proteome</keyword>
<sequence>MAMLPIVCGAVVARRARSSGFCRMNVEGRSFIPHGTRVVGDFGAAQECATEPGTSCPEKRRWSKPDGPAPPFCCNMESHWLHRTIPKNRRKQPENFAAD</sequence>
<organism evidence="1 2">
    <name type="scientific">Azospirillum doebereinerae</name>
    <dbReference type="NCBI Taxonomy" id="92933"/>
    <lineage>
        <taxon>Bacteria</taxon>
        <taxon>Pseudomonadati</taxon>
        <taxon>Pseudomonadota</taxon>
        <taxon>Alphaproteobacteria</taxon>
        <taxon>Rhodospirillales</taxon>
        <taxon>Azospirillaceae</taxon>
        <taxon>Azospirillum</taxon>
    </lineage>
</organism>
<reference evidence="1 2" key="1">
    <citation type="submission" date="2018-12" db="EMBL/GenBank/DDBJ databases">
        <authorList>
            <person name="Yang Y."/>
        </authorList>
    </citation>
    <scope>NUCLEOTIDE SEQUENCE [LARGE SCALE GENOMIC DNA]</scope>
    <source>
        <strain evidence="1 2">GSF71</strain>
    </source>
</reference>
<dbReference type="Proteomes" id="UP000280346">
    <property type="component" value="Unassembled WGS sequence"/>
</dbReference>